<evidence type="ECO:0000313" key="2">
    <source>
        <dbReference type="Proteomes" id="UP001108029"/>
    </source>
</evidence>
<sequence length="98" mass="9787">MKRLDGPGQRGASHLLPDFALVSFAVPRVAAASASASVHVGVPGVLMAWAVAAGVRAPGFTAVRTKCTQTGVSPEPDITMSPPPALPFAVSAAADLPA</sequence>
<protein>
    <submittedName>
        <fullName evidence="1">Uncharacterized protein</fullName>
    </submittedName>
</protein>
<dbReference type="AlphaFoldDB" id="A0A9Q3VVI9"/>
<name>A0A9Q3VVI9_9ACTN</name>
<proteinExistence type="predicted"/>
<reference evidence="1" key="1">
    <citation type="submission" date="2021-12" db="EMBL/GenBank/DDBJ databases">
        <authorList>
            <person name="Lee J.-H."/>
            <person name="Kim S.-B."/>
        </authorList>
    </citation>
    <scope>NUCLEOTIDE SEQUENCE</scope>
    <source>
        <strain evidence="1">NR30</strain>
    </source>
</reference>
<organism evidence="1 2">
    <name type="scientific">Streptomyces guryensis</name>
    <dbReference type="NCBI Taxonomy" id="2886947"/>
    <lineage>
        <taxon>Bacteria</taxon>
        <taxon>Bacillati</taxon>
        <taxon>Actinomycetota</taxon>
        <taxon>Actinomycetes</taxon>
        <taxon>Kitasatosporales</taxon>
        <taxon>Streptomycetaceae</taxon>
        <taxon>Streptomyces</taxon>
    </lineage>
</organism>
<dbReference type="RefSeq" id="WP_232655703.1">
    <property type="nucleotide sequence ID" value="NZ_JAJSBI010000046.1"/>
</dbReference>
<evidence type="ECO:0000313" key="1">
    <source>
        <dbReference type="EMBL" id="MCD9880758.1"/>
    </source>
</evidence>
<accession>A0A9Q3VVI9</accession>
<keyword evidence="2" id="KW-1185">Reference proteome</keyword>
<dbReference type="Proteomes" id="UP001108029">
    <property type="component" value="Unassembled WGS sequence"/>
</dbReference>
<gene>
    <name evidence="1" type="ORF">LJ657_45925</name>
</gene>
<comment type="caution">
    <text evidence="1">The sequence shown here is derived from an EMBL/GenBank/DDBJ whole genome shotgun (WGS) entry which is preliminary data.</text>
</comment>
<dbReference type="EMBL" id="JAJSBI010000046">
    <property type="protein sequence ID" value="MCD9880758.1"/>
    <property type="molecule type" value="Genomic_DNA"/>
</dbReference>